<dbReference type="RefSeq" id="WP_339110103.1">
    <property type="nucleotide sequence ID" value="NZ_CP135446.1"/>
</dbReference>
<dbReference type="PRINTS" id="PR00337">
    <property type="entry name" value="LEUILEVALBP"/>
</dbReference>
<dbReference type="CDD" id="cd06357">
    <property type="entry name" value="PBP1_AmiC"/>
    <property type="match status" value="1"/>
</dbReference>
<evidence type="ECO:0000313" key="1">
    <source>
        <dbReference type="EMBL" id="WRY35892.1"/>
    </source>
</evidence>
<protein>
    <submittedName>
        <fullName evidence="1">Transporter substrate-binding domain-containing protein</fullName>
    </submittedName>
</protein>
<proteinExistence type="predicted"/>
<geneLocation type="plasmid" evidence="1 2">
    <name>unnamed3</name>
</geneLocation>
<keyword evidence="2" id="KW-1185">Reference proteome</keyword>
<dbReference type="Proteomes" id="UP001623290">
    <property type="component" value="Plasmid unnamed3"/>
</dbReference>
<sequence length="386" mass="41606">MTHRPDGLPVGLLFSPHSLTAEVEKTQIRATCLAIEEVNAQGGVNGRPLVPHLPDIGAGAADYRRAAERLCAEADVQVFFGTHMSNSRKATLPVVEGRGALLFYPTLYEGFEFSRNCLYTGAAPNQNSVQLAAHILTRYGKRVFFVGNNYVFAHESNRIMRDLFEQAQGTVCAEIYLPFEVSAEALQQVMAQAEALAPDVIYSTLVGRDTVKLHEAFARSPLRGRGVPIASVATNEADLAQMGAELAEGCLAAAPYFSSLRSDASLRFVAAYRARFGAQAPITAGAEAAYSQVWMFALAAAQAGFAGRAGQAGLSPLLEALGTVRFDAPQGPVKLDMDTHHSYLWPRIAQASAQGVFEVIGEAARRVKPEPFMVQHHFGGAYPEHV</sequence>
<name>A0ABZ1E6P1_9RHOB</name>
<dbReference type="EMBL" id="CP135446">
    <property type="protein sequence ID" value="WRY35892.1"/>
    <property type="molecule type" value="Genomic_DNA"/>
</dbReference>
<dbReference type="InterPro" id="IPR039570">
    <property type="entry name" value="AmiC_PBP1"/>
</dbReference>
<dbReference type="PANTHER" id="PTHR47628:SF1">
    <property type="entry name" value="ALIPHATIC AMIDASE EXPRESSION-REGULATING PROTEIN"/>
    <property type="match status" value="1"/>
</dbReference>
<dbReference type="Pfam" id="PF13433">
    <property type="entry name" value="Peripla_BP_5"/>
    <property type="match status" value="1"/>
</dbReference>
<dbReference type="PANTHER" id="PTHR47628">
    <property type="match status" value="1"/>
</dbReference>
<reference evidence="1 2" key="1">
    <citation type="submission" date="2023-09" db="EMBL/GenBank/DDBJ databases">
        <title>Thioclava shenzhenensis sp. nov., a multidrug resistant bacteria-antagonizing species isolated from coastal seawater.</title>
        <authorList>
            <person name="Long M."/>
        </authorList>
    </citation>
    <scope>NUCLEOTIDE SEQUENCE [LARGE SCALE GENOMIC DNA]</scope>
    <source>
        <strain evidence="1 2">FTW29</strain>
        <plasmid evidence="1 2">unnamed3</plasmid>
    </source>
</reference>
<evidence type="ECO:0000313" key="2">
    <source>
        <dbReference type="Proteomes" id="UP001623290"/>
    </source>
</evidence>
<dbReference type="Gene3D" id="3.40.50.2300">
    <property type="match status" value="2"/>
</dbReference>
<gene>
    <name evidence="1" type="ORF">RPE78_18040</name>
</gene>
<dbReference type="InterPro" id="IPR028082">
    <property type="entry name" value="Peripla_BP_I"/>
</dbReference>
<dbReference type="InterPro" id="IPR000709">
    <property type="entry name" value="Leu_Ile_Val-bd"/>
</dbReference>
<dbReference type="SUPFAM" id="SSF53822">
    <property type="entry name" value="Periplasmic binding protein-like I"/>
    <property type="match status" value="1"/>
</dbReference>
<accession>A0ABZ1E6P1</accession>
<keyword evidence="1" id="KW-0614">Plasmid</keyword>
<organism evidence="1 2">
    <name type="scientific">Thioclava litoralis</name>
    <dbReference type="NCBI Taxonomy" id="3076557"/>
    <lineage>
        <taxon>Bacteria</taxon>
        <taxon>Pseudomonadati</taxon>
        <taxon>Pseudomonadota</taxon>
        <taxon>Alphaproteobacteria</taxon>
        <taxon>Rhodobacterales</taxon>
        <taxon>Paracoccaceae</taxon>
        <taxon>Thioclava</taxon>
    </lineage>
</organism>